<sequence length="112" mass="12491">MSFLVTLALTVVVIAIAFAGFYWLGVPSYRLTEQNLAALLEQTLAGSATASDWEVLAGFMIHHDEQLEQQRLRLVAIAEREMIADSNPVRLTATGERELHQQLQLLRHSTTS</sequence>
<name>A0A4Y8UIJ5_9GAMM</name>
<dbReference type="AlphaFoldDB" id="A0A4Y8UIJ5"/>
<protein>
    <submittedName>
        <fullName evidence="1">Uncharacterized protein</fullName>
    </submittedName>
</protein>
<comment type="caution">
    <text evidence="1">The sequence shown here is derived from an EMBL/GenBank/DDBJ whole genome shotgun (WGS) entry which is preliminary data.</text>
</comment>
<dbReference type="Proteomes" id="UP000298133">
    <property type="component" value="Unassembled WGS sequence"/>
</dbReference>
<dbReference type="EMBL" id="SPIA01000001">
    <property type="protein sequence ID" value="TFH68520.1"/>
    <property type="molecule type" value="Genomic_DNA"/>
</dbReference>
<evidence type="ECO:0000313" key="2">
    <source>
        <dbReference type="Proteomes" id="UP000298133"/>
    </source>
</evidence>
<accession>A0A4Y8UIJ5</accession>
<dbReference type="OrthoDB" id="6120993at2"/>
<keyword evidence="2" id="KW-1185">Reference proteome</keyword>
<evidence type="ECO:0000313" key="1">
    <source>
        <dbReference type="EMBL" id="TFH68520.1"/>
    </source>
</evidence>
<reference evidence="1 2" key="1">
    <citation type="submission" date="2019-03" db="EMBL/GenBank/DDBJ databases">
        <title>Draft genome of Gammaproteobacteria bacterium LSUCC0057, a member of the SAR92 clade.</title>
        <authorList>
            <person name="Lanclos V.C."/>
            <person name="Doiron C."/>
            <person name="Henson M.W."/>
            <person name="Thrash J.C."/>
        </authorList>
    </citation>
    <scope>NUCLEOTIDE SEQUENCE [LARGE SCALE GENOMIC DNA]</scope>
    <source>
        <strain evidence="1 2">LSUCC0057</strain>
    </source>
</reference>
<proteinExistence type="predicted"/>
<organism evidence="1 2">
    <name type="scientific">Gammaproteobacteria bacterium LSUCC0057</name>
    <dbReference type="NCBI Taxonomy" id="2559237"/>
    <lineage>
        <taxon>Bacteria</taxon>
        <taxon>Pseudomonadati</taxon>
        <taxon>Pseudomonadota</taxon>
        <taxon>Gammaproteobacteria</taxon>
        <taxon>Cellvibrionales</taxon>
        <taxon>Porticoccaceae</taxon>
        <taxon>SAR92 clade</taxon>
    </lineage>
</organism>
<gene>
    <name evidence="1" type="ORF">E3W66_00745</name>
</gene>